<comment type="caution">
    <text evidence="2">The sequence shown here is derived from an EMBL/GenBank/DDBJ whole genome shotgun (WGS) entry which is preliminary data.</text>
</comment>
<organism evidence="2 3">
    <name type="scientific">Dunaliella salina</name>
    <name type="common">Green alga</name>
    <name type="synonym">Protococcus salinus</name>
    <dbReference type="NCBI Taxonomy" id="3046"/>
    <lineage>
        <taxon>Eukaryota</taxon>
        <taxon>Viridiplantae</taxon>
        <taxon>Chlorophyta</taxon>
        <taxon>core chlorophytes</taxon>
        <taxon>Chlorophyceae</taxon>
        <taxon>CS clade</taxon>
        <taxon>Chlamydomonadales</taxon>
        <taxon>Dunaliellaceae</taxon>
        <taxon>Dunaliella</taxon>
    </lineage>
</organism>
<keyword evidence="3" id="KW-1185">Reference proteome</keyword>
<name>A0ABQ7G794_DUNSA</name>
<protein>
    <recommendedName>
        <fullName evidence="1">WSC domain-containing protein</fullName>
    </recommendedName>
</protein>
<accession>A0ABQ7G794</accession>
<feature type="non-terminal residue" evidence="2">
    <location>
        <position position="185"/>
    </location>
</feature>
<evidence type="ECO:0000313" key="2">
    <source>
        <dbReference type="EMBL" id="KAF5830477.1"/>
    </source>
</evidence>
<feature type="domain" description="WSC" evidence="1">
    <location>
        <begin position="1"/>
        <end position="66"/>
    </location>
</feature>
<evidence type="ECO:0000313" key="3">
    <source>
        <dbReference type="Proteomes" id="UP000815325"/>
    </source>
</evidence>
<proteinExistence type="predicted"/>
<dbReference type="PROSITE" id="PS51212">
    <property type="entry name" value="WSC"/>
    <property type="match status" value="1"/>
</dbReference>
<dbReference type="Proteomes" id="UP000815325">
    <property type="component" value="Unassembled WGS sequence"/>
</dbReference>
<gene>
    <name evidence="2" type="ORF">DUNSADRAFT_14534</name>
</gene>
<dbReference type="Pfam" id="PF01822">
    <property type="entry name" value="WSC"/>
    <property type="match status" value="1"/>
</dbReference>
<reference evidence="2" key="1">
    <citation type="submission" date="2017-08" db="EMBL/GenBank/DDBJ databases">
        <authorList>
            <person name="Polle J.E."/>
            <person name="Barry K."/>
            <person name="Cushman J."/>
            <person name="Schmutz J."/>
            <person name="Tran D."/>
            <person name="Hathwaick L.T."/>
            <person name="Yim W.C."/>
            <person name="Jenkins J."/>
            <person name="Mckie-Krisberg Z.M."/>
            <person name="Prochnik S."/>
            <person name="Lindquist E."/>
            <person name="Dockter R.B."/>
            <person name="Adam C."/>
            <person name="Molina H."/>
            <person name="Bunkerborg J."/>
            <person name="Jin E."/>
            <person name="Buchheim M."/>
            <person name="Magnuson J."/>
        </authorList>
    </citation>
    <scope>NUCLEOTIDE SEQUENCE</scope>
    <source>
        <strain evidence="2">CCAP 19/18</strain>
    </source>
</reference>
<dbReference type="InterPro" id="IPR002889">
    <property type="entry name" value="WSC_carb-bd"/>
</dbReference>
<sequence length="185" mass="19589">MTPRYCIQLAAQAEFAYAAVQYGRECYGGDSLAEYVTPSDYCDTPCTGDSQETCGGGCANQIYATGGRVNKRSVWEIPEDITSGFYRLNATCDDEVLNTVATDGRFSVQSNGPLSITLFPCAASNTFGNASELQVKLLGTHGAAENFSLALLSDSSGIPGARGALGVMQWEVEALDVGDILEVKV</sequence>
<evidence type="ECO:0000259" key="1">
    <source>
        <dbReference type="PROSITE" id="PS51212"/>
    </source>
</evidence>
<dbReference type="EMBL" id="MU070038">
    <property type="protein sequence ID" value="KAF5830477.1"/>
    <property type="molecule type" value="Genomic_DNA"/>
</dbReference>